<comment type="caution">
    <text evidence="2">The sequence shown here is derived from an EMBL/GenBank/DDBJ whole genome shotgun (WGS) entry which is preliminary data.</text>
</comment>
<sequence>MDWQKIALFLSFIFVQSLFAGEKSPKEVSVASLLRVGFSPKLVAIWQQKVKAPRAEFFAWKRSLKDKEAALVSKLWKVENLSYPPPTRETKPNVHQSQNNRGNDVLNENKPKTESPAKDPFLEDHLFLGLGYQNLDVQYLPREEKNHSSFAFGGFQKGQRFSFEKRDENFLYGIHFKYNSFHITSGNRYKPIPHFYFAKDPEFYSQMDRPNSPLPQPIQSSHFFGTQNSIFGKLTDYGIYYAPGFSSYPGIYVSSPNKSYSGVWSPGENKSSFFINDTLQLQQFGKHRIQSESILNHKESVGFYYSKSEFVDSNFLVDVTFYRDSPLLYGNVSSGDFRPEIPQTLGYMRGSYRNILGGEVLSSQEGHRYESGGSGFLPIIVSQYGNVLCRYRQYNEVGNYQYQETGRAIFYEWRKDRTVFSIGWERRELGSQWEGKIAIPIQTGHLLELSAIFREGNLKTRSWFENWTYASDFNINLTDREEIIKIKYINQFLSLNVSYSEKKTSPAPILFINFQFLHLIDL</sequence>
<gene>
    <name evidence="2" type="ORF">ND810_07560</name>
</gene>
<feature type="region of interest" description="Disordered" evidence="1">
    <location>
        <begin position="83"/>
        <end position="119"/>
    </location>
</feature>
<proteinExistence type="predicted"/>
<evidence type="ECO:0000256" key="1">
    <source>
        <dbReference type="SAM" id="MobiDB-lite"/>
    </source>
</evidence>
<dbReference type="RefSeq" id="WP_265355433.1">
    <property type="nucleotide sequence ID" value="NZ_JAMQPS010000001.1"/>
</dbReference>
<accession>A0AAW5V5E2</accession>
<organism evidence="2 3">
    <name type="scientific">Leptospira levettii</name>
    <dbReference type="NCBI Taxonomy" id="2023178"/>
    <lineage>
        <taxon>Bacteria</taxon>
        <taxon>Pseudomonadati</taxon>
        <taxon>Spirochaetota</taxon>
        <taxon>Spirochaetia</taxon>
        <taxon>Leptospirales</taxon>
        <taxon>Leptospiraceae</taxon>
        <taxon>Leptospira</taxon>
    </lineage>
</organism>
<dbReference type="AlphaFoldDB" id="A0AAW5V5E2"/>
<name>A0AAW5V5E2_9LEPT</name>
<dbReference type="EMBL" id="JAMQQD010000002">
    <property type="protein sequence ID" value="MCW7515009.1"/>
    <property type="molecule type" value="Genomic_DNA"/>
</dbReference>
<evidence type="ECO:0008006" key="4">
    <source>
        <dbReference type="Google" id="ProtNLM"/>
    </source>
</evidence>
<reference evidence="2" key="1">
    <citation type="submission" date="2022-06" db="EMBL/GenBank/DDBJ databases">
        <title>Leptospira isolates from biofilms formed at urban environments.</title>
        <authorList>
            <person name="Ribeiro P.S."/>
            <person name="Sousa T."/>
            <person name="Carvalho N."/>
            <person name="Aburjaile F."/>
            <person name="Neves F."/>
            <person name="Oliveira D."/>
            <person name="Blanco L."/>
            <person name="Lima J."/>
            <person name="Costa F."/>
            <person name="Brenig B."/>
            <person name="Soares S."/>
            <person name="Ramos R."/>
            <person name="Goes-Neto A."/>
            <person name="Matiuzzi M."/>
            <person name="Azevedo V."/>
            <person name="Ristow P."/>
        </authorList>
    </citation>
    <scope>NUCLEOTIDE SEQUENCE</scope>
    <source>
        <strain evidence="2">VSF7</strain>
    </source>
</reference>
<feature type="compositionally biased region" description="Basic and acidic residues" evidence="1">
    <location>
        <begin position="107"/>
        <end position="119"/>
    </location>
</feature>
<protein>
    <recommendedName>
        <fullName evidence="4">Porin</fullName>
    </recommendedName>
</protein>
<feature type="compositionally biased region" description="Polar residues" evidence="1">
    <location>
        <begin position="93"/>
        <end position="102"/>
    </location>
</feature>
<dbReference type="Proteomes" id="UP001209694">
    <property type="component" value="Unassembled WGS sequence"/>
</dbReference>
<evidence type="ECO:0000313" key="2">
    <source>
        <dbReference type="EMBL" id="MCW7515009.1"/>
    </source>
</evidence>
<evidence type="ECO:0000313" key="3">
    <source>
        <dbReference type="Proteomes" id="UP001209694"/>
    </source>
</evidence>